<feature type="non-terminal residue" evidence="2">
    <location>
        <position position="1"/>
    </location>
</feature>
<feature type="transmembrane region" description="Helical" evidence="1">
    <location>
        <begin position="78"/>
        <end position="99"/>
    </location>
</feature>
<proteinExistence type="predicted"/>
<keyword evidence="1" id="KW-0812">Transmembrane</keyword>
<keyword evidence="3" id="KW-1185">Reference proteome</keyword>
<evidence type="ECO:0000256" key="1">
    <source>
        <dbReference type="SAM" id="Phobius"/>
    </source>
</evidence>
<name>A0ABV0Y2Z6_9TELE</name>
<reference evidence="2 3" key="1">
    <citation type="submission" date="2021-06" db="EMBL/GenBank/DDBJ databases">
        <authorList>
            <person name="Palmer J.M."/>
        </authorList>
    </citation>
    <scope>NUCLEOTIDE SEQUENCE [LARGE SCALE GENOMIC DNA]</scope>
    <source>
        <strain evidence="2 3">AS_MEX2019</strain>
        <tissue evidence="2">Muscle</tissue>
    </source>
</reference>
<sequence length="103" mass="11324">FPQCCSVGLSLPAVCSVEAEADSLVWAQDSSSHTNTHTQSVCYRLSRFFSTSNLELACVDVLRGSYLYCISMQVFRGMLYFLLVCASMYACPGVLCVLCPCRV</sequence>
<keyword evidence="1" id="KW-1133">Transmembrane helix</keyword>
<comment type="caution">
    <text evidence="2">The sequence shown here is derived from an EMBL/GenBank/DDBJ whole genome shotgun (WGS) entry which is preliminary data.</text>
</comment>
<organism evidence="2 3">
    <name type="scientific">Ameca splendens</name>
    <dbReference type="NCBI Taxonomy" id="208324"/>
    <lineage>
        <taxon>Eukaryota</taxon>
        <taxon>Metazoa</taxon>
        <taxon>Chordata</taxon>
        <taxon>Craniata</taxon>
        <taxon>Vertebrata</taxon>
        <taxon>Euteleostomi</taxon>
        <taxon>Actinopterygii</taxon>
        <taxon>Neopterygii</taxon>
        <taxon>Teleostei</taxon>
        <taxon>Neoteleostei</taxon>
        <taxon>Acanthomorphata</taxon>
        <taxon>Ovalentaria</taxon>
        <taxon>Atherinomorphae</taxon>
        <taxon>Cyprinodontiformes</taxon>
        <taxon>Goodeidae</taxon>
        <taxon>Ameca</taxon>
    </lineage>
</organism>
<evidence type="ECO:0000313" key="3">
    <source>
        <dbReference type="Proteomes" id="UP001469553"/>
    </source>
</evidence>
<protein>
    <submittedName>
        <fullName evidence="2">Uncharacterized protein</fullName>
    </submittedName>
</protein>
<gene>
    <name evidence="2" type="ORF">AMECASPLE_019775</name>
</gene>
<dbReference type="EMBL" id="JAHRIP010020426">
    <property type="protein sequence ID" value="MEQ2288143.1"/>
    <property type="molecule type" value="Genomic_DNA"/>
</dbReference>
<evidence type="ECO:0000313" key="2">
    <source>
        <dbReference type="EMBL" id="MEQ2288143.1"/>
    </source>
</evidence>
<accession>A0ABV0Y2Z6</accession>
<dbReference type="Proteomes" id="UP001469553">
    <property type="component" value="Unassembled WGS sequence"/>
</dbReference>
<keyword evidence="1" id="KW-0472">Membrane</keyword>